<keyword evidence="1" id="KW-0812">Transmembrane</keyword>
<evidence type="ECO:0000313" key="3">
    <source>
        <dbReference type="EMBL" id="KAJ4368221.1"/>
    </source>
</evidence>
<feature type="chain" id="PRO_5040986398" evidence="2">
    <location>
        <begin position="21"/>
        <end position="230"/>
    </location>
</feature>
<feature type="signal peptide" evidence="2">
    <location>
        <begin position="1"/>
        <end position="20"/>
    </location>
</feature>
<evidence type="ECO:0000313" key="4">
    <source>
        <dbReference type="Proteomes" id="UP001140560"/>
    </source>
</evidence>
<keyword evidence="1" id="KW-0472">Membrane</keyword>
<accession>A0A9W9CL48</accession>
<sequence>MKFLNLGLLTLSSLFAASSAAPAPQSSLVPTLPIDVKQPGVEVEVELNSRADSVVCSKLKTTLVEVKKHTSKINSTVETVGKTISEEDKVGIITLVKSEVTIIVGLISTLAGEVVELVGETLEKVEQEELVQLVLELVFEIIFTLKNVITVLKISIFELLGNLVFSLLTIIGHLLAILNLIVDGLLKLVFDALGDVVGLLTVVLSGLLPLVLGIVGGVLGKVGSLLSCLL</sequence>
<organism evidence="3 4">
    <name type="scientific">Neocucurbitaria cava</name>
    <dbReference type="NCBI Taxonomy" id="798079"/>
    <lineage>
        <taxon>Eukaryota</taxon>
        <taxon>Fungi</taxon>
        <taxon>Dikarya</taxon>
        <taxon>Ascomycota</taxon>
        <taxon>Pezizomycotina</taxon>
        <taxon>Dothideomycetes</taxon>
        <taxon>Pleosporomycetidae</taxon>
        <taxon>Pleosporales</taxon>
        <taxon>Pleosporineae</taxon>
        <taxon>Cucurbitariaceae</taxon>
        <taxon>Neocucurbitaria</taxon>
    </lineage>
</organism>
<comment type="caution">
    <text evidence="3">The sequence shown here is derived from an EMBL/GenBank/DDBJ whole genome shotgun (WGS) entry which is preliminary data.</text>
</comment>
<dbReference type="EMBL" id="JAPEUY010000011">
    <property type="protein sequence ID" value="KAJ4368221.1"/>
    <property type="molecule type" value="Genomic_DNA"/>
</dbReference>
<protein>
    <submittedName>
        <fullName evidence="3">Uncharacterized protein</fullName>
    </submittedName>
</protein>
<feature type="transmembrane region" description="Helical" evidence="1">
    <location>
        <begin position="197"/>
        <end position="220"/>
    </location>
</feature>
<evidence type="ECO:0000256" key="1">
    <source>
        <dbReference type="SAM" id="Phobius"/>
    </source>
</evidence>
<dbReference type="Proteomes" id="UP001140560">
    <property type="component" value="Unassembled WGS sequence"/>
</dbReference>
<gene>
    <name evidence="3" type="ORF">N0V83_006577</name>
</gene>
<dbReference type="AlphaFoldDB" id="A0A9W9CL48"/>
<keyword evidence="1" id="KW-1133">Transmembrane helix</keyword>
<keyword evidence="2" id="KW-0732">Signal</keyword>
<reference evidence="3" key="1">
    <citation type="submission" date="2022-10" db="EMBL/GenBank/DDBJ databases">
        <title>Tapping the CABI collections for fungal endophytes: first genome assemblies for Collariella, Neodidymelliopsis, Ascochyta clinopodiicola, Didymella pomorum, Didymosphaeria variabile, Neocosmospora piperis and Neocucurbitaria cava.</title>
        <authorList>
            <person name="Hill R."/>
        </authorList>
    </citation>
    <scope>NUCLEOTIDE SEQUENCE</scope>
    <source>
        <strain evidence="3">IMI 356814</strain>
    </source>
</reference>
<dbReference type="OrthoDB" id="3786778at2759"/>
<evidence type="ECO:0000256" key="2">
    <source>
        <dbReference type="SAM" id="SignalP"/>
    </source>
</evidence>
<name>A0A9W9CL48_9PLEO</name>
<keyword evidence="4" id="KW-1185">Reference proteome</keyword>
<feature type="transmembrane region" description="Helical" evidence="1">
    <location>
        <begin position="159"/>
        <end position="182"/>
    </location>
</feature>
<proteinExistence type="predicted"/>